<protein>
    <submittedName>
        <fullName evidence="1">HEAT repeat domain-containing protein</fullName>
    </submittedName>
</protein>
<gene>
    <name evidence="1" type="ORF">F1D05_10895</name>
</gene>
<evidence type="ECO:0000313" key="1">
    <source>
        <dbReference type="EMBL" id="QNE18308.1"/>
    </source>
</evidence>
<proteinExistence type="predicted"/>
<name>A0A7G6WWE3_9ACTN</name>
<dbReference type="EMBL" id="CP043661">
    <property type="protein sequence ID" value="QNE18308.1"/>
    <property type="molecule type" value="Genomic_DNA"/>
</dbReference>
<dbReference type="InterPro" id="IPR011989">
    <property type="entry name" value="ARM-like"/>
</dbReference>
<dbReference type="InterPro" id="IPR016024">
    <property type="entry name" value="ARM-type_fold"/>
</dbReference>
<dbReference type="Gene3D" id="1.25.10.10">
    <property type="entry name" value="Leucine-rich Repeat Variant"/>
    <property type="match status" value="1"/>
</dbReference>
<reference evidence="1 2" key="2">
    <citation type="journal article" date="2020" name="Microbiol. Resour. Announc.">
        <title>Antarctic desert soil bacteria exhibit high novel natural product potential, evaluated through long-read genome sequencing and comparative genomics.</title>
        <authorList>
            <person name="Benaud N."/>
            <person name="Edwards R.J."/>
            <person name="Amos T.G."/>
            <person name="D'Agostino P.M."/>
            <person name="Gutierrez-Chavez C."/>
            <person name="Montgomery K."/>
            <person name="Nicetic I."/>
            <person name="Ferrari B.C."/>
        </authorList>
    </citation>
    <scope>NUCLEOTIDE SEQUENCE [LARGE SCALE GENOMIC DNA]</scope>
    <source>
        <strain evidence="1 2">SPB151</strain>
    </source>
</reference>
<dbReference type="Pfam" id="PF13646">
    <property type="entry name" value="HEAT_2"/>
    <property type="match status" value="1"/>
</dbReference>
<dbReference type="AlphaFoldDB" id="A0A7G6WWE3"/>
<dbReference type="SUPFAM" id="SSF48371">
    <property type="entry name" value="ARM repeat"/>
    <property type="match status" value="1"/>
</dbReference>
<dbReference type="KEGG" id="kqi:F1D05_10895"/>
<evidence type="ECO:0000313" key="2">
    <source>
        <dbReference type="Proteomes" id="UP000515563"/>
    </source>
</evidence>
<sequence length="436" mass="47387">MTISIDVLAGLDDVDWAALDHAYGPATDVPVDLRAICGDDIAAMSEAFDRLANNVGHQGSRYPATPFVVPFLARIAVAGTPWARVNALPLLTFLAVAWHDEYKLPMGIDPAGWRASVTPPDVELREIDEEIAGETNPGKRDWLLSVRALVLAGRSLDGRIESLHAYDAVRRELPLVLGLLADPDFVVRQHAAYLVSWFPEEAASIVPTLVTRLDCEFFPETLATVVLGIGLLGSAEQIEPISVLLDSPEPLVRWAAATALARLRVVHRMDGALAARAFGELARVASGPRLEQSTDHNDGNLYAYTGRSLLLFIDSAPEHRLPVDEVLMAVAGCLQHVTIRQCDTVAGATLEKAFDVQGTGPAPAFGDLSPGRRTFLRALANHPGALNYHQFPGLSLERLLPAARLPEMSHGLRTYTGLPPANKIDDLRLPDDWWAW</sequence>
<dbReference type="Proteomes" id="UP000515563">
    <property type="component" value="Chromosome"/>
</dbReference>
<accession>A0A7G6WWE3</accession>
<organism evidence="1 2">
    <name type="scientific">Kribbella qitaiheensis</name>
    <dbReference type="NCBI Taxonomy" id="1544730"/>
    <lineage>
        <taxon>Bacteria</taxon>
        <taxon>Bacillati</taxon>
        <taxon>Actinomycetota</taxon>
        <taxon>Actinomycetes</taxon>
        <taxon>Propionibacteriales</taxon>
        <taxon>Kribbellaceae</taxon>
        <taxon>Kribbella</taxon>
    </lineage>
</organism>
<reference evidence="2" key="1">
    <citation type="submission" date="2019-09" db="EMBL/GenBank/DDBJ databases">
        <title>Antimicrobial potential of Antarctic Bacteria.</title>
        <authorList>
            <person name="Benaud N."/>
            <person name="Edwards R.J."/>
            <person name="Ferrari B.C."/>
        </authorList>
    </citation>
    <scope>NUCLEOTIDE SEQUENCE [LARGE SCALE GENOMIC DNA]</scope>
    <source>
        <strain evidence="2">SPB151</strain>
    </source>
</reference>
<keyword evidence="2" id="KW-1185">Reference proteome</keyword>